<reference evidence="3 4" key="1">
    <citation type="submission" date="2016-07" db="EMBL/GenBank/DDBJ databases">
        <title>Pervasive Adenine N6-methylation of Active Genes in Fungi.</title>
        <authorList>
            <consortium name="DOE Joint Genome Institute"/>
            <person name="Mondo S.J."/>
            <person name="Dannebaum R.O."/>
            <person name="Kuo R.C."/>
            <person name="Labutti K."/>
            <person name="Haridas S."/>
            <person name="Kuo A."/>
            <person name="Salamov A."/>
            <person name="Ahrendt S.R."/>
            <person name="Lipzen A."/>
            <person name="Sullivan W."/>
            <person name="Andreopoulos W.B."/>
            <person name="Clum A."/>
            <person name="Lindquist E."/>
            <person name="Daum C."/>
            <person name="Ramamoorthy G.K."/>
            <person name="Gryganskyi A."/>
            <person name="Culley D."/>
            <person name="Magnuson J.K."/>
            <person name="James T.Y."/>
            <person name="O'Malley M.A."/>
            <person name="Stajich J.E."/>
            <person name="Spatafora J.W."/>
            <person name="Visel A."/>
            <person name="Grigoriev I.V."/>
        </authorList>
    </citation>
    <scope>NUCLEOTIDE SEQUENCE [LARGE SCALE GENOMIC DNA]</scope>
    <source>
        <strain evidence="3 4">NRRL 3116</strain>
    </source>
</reference>
<feature type="transmembrane region" description="Helical" evidence="1">
    <location>
        <begin position="40"/>
        <end position="61"/>
    </location>
</feature>
<keyword evidence="1" id="KW-1133">Transmembrane helix</keyword>
<evidence type="ECO:0000256" key="1">
    <source>
        <dbReference type="SAM" id="Phobius"/>
    </source>
</evidence>
<gene>
    <name evidence="3" type="ORF">BCR41DRAFT_176828</name>
</gene>
<organism evidence="3 4">
    <name type="scientific">Lobosporangium transversale</name>
    <dbReference type="NCBI Taxonomy" id="64571"/>
    <lineage>
        <taxon>Eukaryota</taxon>
        <taxon>Fungi</taxon>
        <taxon>Fungi incertae sedis</taxon>
        <taxon>Mucoromycota</taxon>
        <taxon>Mortierellomycotina</taxon>
        <taxon>Mortierellomycetes</taxon>
        <taxon>Mortierellales</taxon>
        <taxon>Mortierellaceae</taxon>
        <taxon>Lobosporangium</taxon>
    </lineage>
</organism>
<dbReference type="InParanoid" id="A0A1Y2GC67"/>
<evidence type="ECO:0000313" key="4">
    <source>
        <dbReference type="Proteomes" id="UP000193648"/>
    </source>
</evidence>
<sequence>MFPPSRFFLSFFFSLSLSSSPSYFSTPYYLSFSSFSFFPANLSSFTTSGTLSFSLFFVVLISMKKRQRRTRTNTCSLSSPSLPLVSFQQEPALFFCFSQITPVYNG</sequence>
<accession>A0A1Y2GC67</accession>
<keyword evidence="2" id="KW-0732">Signal</keyword>
<dbReference type="AlphaFoldDB" id="A0A1Y2GC67"/>
<dbReference type="RefSeq" id="XP_021877223.1">
    <property type="nucleotide sequence ID" value="XM_022019739.1"/>
</dbReference>
<name>A0A1Y2GC67_9FUNG</name>
<keyword evidence="4" id="KW-1185">Reference proteome</keyword>
<evidence type="ECO:0000256" key="2">
    <source>
        <dbReference type="SAM" id="SignalP"/>
    </source>
</evidence>
<feature type="signal peptide" evidence="2">
    <location>
        <begin position="1"/>
        <end position="18"/>
    </location>
</feature>
<dbReference type="EMBL" id="MCFF01000049">
    <property type="protein sequence ID" value="ORZ05736.1"/>
    <property type="molecule type" value="Genomic_DNA"/>
</dbReference>
<protein>
    <recommendedName>
        <fullName evidence="5">REJ domain-containing protein</fullName>
    </recommendedName>
</protein>
<proteinExistence type="predicted"/>
<feature type="chain" id="PRO_5012214932" description="REJ domain-containing protein" evidence="2">
    <location>
        <begin position="19"/>
        <end position="106"/>
    </location>
</feature>
<evidence type="ECO:0008006" key="5">
    <source>
        <dbReference type="Google" id="ProtNLM"/>
    </source>
</evidence>
<keyword evidence="1" id="KW-0472">Membrane</keyword>
<dbReference type="Proteomes" id="UP000193648">
    <property type="component" value="Unassembled WGS sequence"/>
</dbReference>
<keyword evidence="1" id="KW-0812">Transmembrane</keyword>
<comment type="caution">
    <text evidence="3">The sequence shown here is derived from an EMBL/GenBank/DDBJ whole genome shotgun (WGS) entry which is preliminary data.</text>
</comment>
<dbReference type="GeneID" id="33561584"/>
<evidence type="ECO:0000313" key="3">
    <source>
        <dbReference type="EMBL" id="ORZ05736.1"/>
    </source>
</evidence>